<dbReference type="EMBL" id="JBDJPC010000004">
    <property type="protein sequence ID" value="KAL1506467.1"/>
    <property type="molecule type" value="Genomic_DNA"/>
</dbReference>
<accession>A0ABD1F2M5</accession>
<feature type="transmembrane region" description="Helical" evidence="10">
    <location>
        <begin position="157"/>
        <end position="175"/>
    </location>
</feature>
<protein>
    <recommendedName>
        <fullName evidence="10">Odorant receptor</fullName>
    </recommendedName>
</protein>
<comment type="caution">
    <text evidence="10">Lacks conserved residue(s) required for the propagation of feature annotation.</text>
</comment>
<reference evidence="11 12" key="1">
    <citation type="submission" date="2024-05" db="EMBL/GenBank/DDBJ databases">
        <title>Genetic variation in Jamaican populations of the coffee berry borer (Hypothenemus hampei).</title>
        <authorList>
            <person name="Errbii M."/>
            <person name="Myrie A."/>
        </authorList>
    </citation>
    <scope>NUCLEOTIDE SEQUENCE [LARGE SCALE GENOMIC DNA]</scope>
    <source>
        <strain evidence="11">JA-Hopewell-2020-01-JO</strain>
        <tissue evidence="11">Whole body</tissue>
    </source>
</reference>
<feature type="transmembrane region" description="Helical" evidence="10">
    <location>
        <begin position="116"/>
        <end position="137"/>
    </location>
</feature>
<evidence type="ECO:0000256" key="3">
    <source>
        <dbReference type="ARBA" id="ARBA00022606"/>
    </source>
</evidence>
<comment type="similarity">
    <text evidence="10">Belongs to the insect chemoreceptor superfamily. Heteromeric odorant receptor channel (TC 1.A.69) family.</text>
</comment>
<keyword evidence="7 10" id="KW-0472">Membrane</keyword>
<evidence type="ECO:0000256" key="7">
    <source>
        <dbReference type="ARBA" id="ARBA00023136"/>
    </source>
</evidence>
<evidence type="ECO:0000256" key="9">
    <source>
        <dbReference type="ARBA" id="ARBA00023224"/>
    </source>
</evidence>
<dbReference type="Pfam" id="PF02949">
    <property type="entry name" value="7tm_6"/>
    <property type="match status" value="1"/>
</dbReference>
<dbReference type="Proteomes" id="UP001566132">
    <property type="component" value="Unassembled WGS sequence"/>
</dbReference>
<keyword evidence="2" id="KW-1003">Cell membrane</keyword>
<evidence type="ECO:0000256" key="10">
    <source>
        <dbReference type="RuleBase" id="RU351113"/>
    </source>
</evidence>
<dbReference type="GO" id="GO:0005886">
    <property type="term" value="C:plasma membrane"/>
    <property type="evidence" value="ECO:0007669"/>
    <property type="project" value="UniProtKB-SubCell"/>
</dbReference>
<proteinExistence type="inferred from homology"/>
<feature type="transmembrane region" description="Helical" evidence="10">
    <location>
        <begin position="63"/>
        <end position="82"/>
    </location>
</feature>
<dbReference type="PANTHER" id="PTHR21137:SF35">
    <property type="entry name" value="ODORANT RECEPTOR 19A-RELATED"/>
    <property type="match status" value="1"/>
</dbReference>
<keyword evidence="4 10" id="KW-0812">Transmembrane</keyword>
<feature type="transmembrane region" description="Helical" evidence="10">
    <location>
        <begin position="285"/>
        <end position="306"/>
    </location>
</feature>
<keyword evidence="6 10" id="KW-1133">Transmembrane helix</keyword>
<dbReference type="InterPro" id="IPR004117">
    <property type="entry name" value="7tm6_olfct_rcpt"/>
</dbReference>
<dbReference type="GO" id="GO:0007165">
    <property type="term" value="P:signal transduction"/>
    <property type="evidence" value="ECO:0007669"/>
    <property type="project" value="UniProtKB-KW"/>
</dbReference>
<organism evidence="11 12">
    <name type="scientific">Hypothenemus hampei</name>
    <name type="common">Coffee berry borer</name>
    <dbReference type="NCBI Taxonomy" id="57062"/>
    <lineage>
        <taxon>Eukaryota</taxon>
        <taxon>Metazoa</taxon>
        <taxon>Ecdysozoa</taxon>
        <taxon>Arthropoda</taxon>
        <taxon>Hexapoda</taxon>
        <taxon>Insecta</taxon>
        <taxon>Pterygota</taxon>
        <taxon>Neoptera</taxon>
        <taxon>Endopterygota</taxon>
        <taxon>Coleoptera</taxon>
        <taxon>Polyphaga</taxon>
        <taxon>Cucujiformia</taxon>
        <taxon>Curculionidae</taxon>
        <taxon>Scolytinae</taxon>
        <taxon>Hypothenemus</taxon>
    </lineage>
</organism>
<evidence type="ECO:0000256" key="6">
    <source>
        <dbReference type="ARBA" id="ARBA00022989"/>
    </source>
</evidence>
<feature type="transmembrane region" description="Helical" evidence="10">
    <location>
        <begin position="28"/>
        <end position="48"/>
    </location>
</feature>
<keyword evidence="3 10" id="KW-0716">Sensory transduction</keyword>
<keyword evidence="9 10" id="KW-0807">Transducer</keyword>
<name>A0ABD1F2M5_HYPHA</name>
<evidence type="ECO:0000313" key="11">
    <source>
        <dbReference type="EMBL" id="KAL1506467.1"/>
    </source>
</evidence>
<evidence type="ECO:0000256" key="4">
    <source>
        <dbReference type="ARBA" id="ARBA00022692"/>
    </source>
</evidence>
<feature type="transmembrane region" description="Helical" evidence="10">
    <location>
        <begin position="248"/>
        <end position="273"/>
    </location>
</feature>
<evidence type="ECO:0000256" key="8">
    <source>
        <dbReference type="ARBA" id="ARBA00023170"/>
    </source>
</evidence>
<keyword evidence="8 10" id="KW-0675">Receptor</keyword>
<gene>
    <name evidence="11" type="ORF">ABEB36_005830</name>
</gene>
<comment type="subcellular location">
    <subcellularLocation>
        <location evidence="1 10">Cell membrane</location>
        <topology evidence="1 10">Multi-pass membrane protein</topology>
    </subcellularLocation>
</comment>
<dbReference type="PANTHER" id="PTHR21137">
    <property type="entry name" value="ODORANT RECEPTOR"/>
    <property type="match status" value="1"/>
</dbReference>
<keyword evidence="12" id="KW-1185">Reference proteome</keyword>
<evidence type="ECO:0000256" key="1">
    <source>
        <dbReference type="ARBA" id="ARBA00004651"/>
    </source>
</evidence>
<evidence type="ECO:0000313" key="12">
    <source>
        <dbReference type="Proteomes" id="UP001566132"/>
    </source>
</evidence>
<dbReference type="GO" id="GO:0007608">
    <property type="term" value="P:sensory perception of smell"/>
    <property type="evidence" value="ECO:0007669"/>
    <property type="project" value="UniProtKB-KW"/>
</dbReference>
<evidence type="ECO:0000256" key="5">
    <source>
        <dbReference type="ARBA" id="ARBA00022725"/>
    </source>
</evidence>
<dbReference type="AlphaFoldDB" id="A0ABD1F2M5"/>
<sequence length="380" mass="44773">MGFENLIKIPKFQLEMLALWPKKMSPMYWFRSVLTYFGVFILTASQLYNSALLYSNFVKFSESLYILISLLNGFEKIVVLALKKRTLLGIIEKLNTTQFTKHEKFHRDLIAEVEKIINLMQWVFSIMATLCLVPTVVSPIFDSKSFPLEFPHFHDNPYYIPFYLFQVWSLILCTYSNTPVDELYVGITAALLTQLRMLNNRLKNTKKNIQEMKFYSQESRDKFIVVYLTECCNHYIEIEKLLRDTQDVFSIIAFTQLGITIFATCNTGLTLLHGNVNQSQTVANIFYVLTLFVESGLYCGFGHYIYEESLKISSSCYFSHWYEESNDAKRIVQILMERTRRPLEVRSLNFFSLNFNTYQIIVKWSYSYFTFLLHNFQNQH</sequence>
<comment type="caution">
    <text evidence="11">The sequence shown here is derived from an EMBL/GenBank/DDBJ whole genome shotgun (WGS) entry which is preliminary data.</text>
</comment>
<keyword evidence="5 10" id="KW-0552">Olfaction</keyword>
<evidence type="ECO:0000256" key="2">
    <source>
        <dbReference type="ARBA" id="ARBA00022475"/>
    </source>
</evidence>